<reference evidence="6" key="1">
    <citation type="submission" date="2021-12" db="EMBL/GenBank/DDBJ databases">
        <title>Convergent genome expansion in fungi linked to evolution of root-endophyte symbiosis.</title>
        <authorList>
            <consortium name="DOE Joint Genome Institute"/>
            <person name="Ke Y.-H."/>
            <person name="Bonito G."/>
            <person name="Liao H.-L."/>
            <person name="Looney B."/>
            <person name="Rojas-Flechas A."/>
            <person name="Nash J."/>
            <person name="Hameed K."/>
            <person name="Schadt C."/>
            <person name="Martin F."/>
            <person name="Crous P.W."/>
            <person name="Miettinen O."/>
            <person name="Magnuson J.K."/>
            <person name="Labbe J."/>
            <person name="Jacobson D."/>
            <person name="Doktycz M.J."/>
            <person name="Veneault-Fourrey C."/>
            <person name="Kuo A."/>
            <person name="Mondo S."/>
            <person name="Calhoun S."/>
            <person name="Riley R."/>
            <person name="Ohm R."/>
            <person name="LaButti K."/>
            <person name="Andreopoulos B."/>
            <person name="Pangilinan J."/>
            <person name="Nolan M."/>
            <person name="Tritt A."/>
            <person name="Clum A."/>
            <person name="Lipzen A."/>
            <person name="Daum C."/>
            <person name="Barry K."/>
            <person name="Grigoriev I.V."/>
            <person name="Vilgalys R."/>
        </authorList>
    </citation>
    <scope>NUCLEOTIDE SEQUENCE</scope>
    <source>
        <strain evidence="6">PMI_201</strain>
    </source>
</reference>
<evidence type="ECO:0000313" key="6">
    <source>
        <dbReference type="EMBL" id="KAH8688752.1"/>
    </source>
</evidence>
<evidence type="ECO:0000256" key="3">
    <source>
        <dbReference type="ARBA" id="ARBA00023163"/>
    </source>
</evidence>
<comment type="caution">
    <text evidence="6">The sequence shown here is derived from an EMBL/GenBank/DDBJ whole genome shotgun (WGS) entry which is preliminary data.</text>
</comment>
<evidence type="ECO:0000256" key="1">
    <source>
        <dbReference type="ARBA" id="ARBA00004123"/>
    </source>
</evidence>
<dbReference type="GO" id="GO:0005634">
    <property type="term" value="C:nucleus"/>
    <property type="evidence" value="ECO:0007669"/>
    <property type="project" value="UniProtKB-SubCell"/>
</dbReference>
<keyword evidence="3" id="KW-0804">Transcription</keyword>
<comment type="subcellular location">
    <subcellularLocation>
        <location evidence="1">Nucleus</location>
    </subcellularLocation>
</comment>
<organism evidence="6 7">
    <name type="scientific">Talaromyces proteolyticus</name>
    <dbReference type="NCBI Taxonomy" id="1131652"/>
    <lineage>
        <taxon>Eukaryota</taxon>
        <taxon>Fungi</taxon>
        <taxon>Dikarya</taxon>
        <taxon>Ascomycota</taxon>
        <taxon>Pezizomycotina</taxon>
        <taxon>Eurotiomycetes</taxon>
        <taxon>Eurotiomycetidae</taxon>
        <taxon>Eurotiales</taxon>
        <taxon>Trichocomaceae</taxon>
        <taxon>Talaromyces</taxon>
        <taxon>Talaromyces sect. Bacilispori</taxon>
    </lineage>
</organism>
<accession>A0AAD4KEA0</accession>
<dbReference type="PANTHER" id="PTHR31001:SF90">
    <property type="entry name" value="CENTROMERE DNA-BINDING PROTEIN COMPLEX CBF3 SUBUNIT B"/>
    <property type="match status" value="1"/>
</dbReference>
<keyword evidence="2" id="KW-0805">Transcription regulation</keyword>
<keyword evidence="4" id="KW-0539">Nucleus</keyword>
<dbReference type="GeneID" id="70251650"/>
<dbReference type="EMBL" id="JAJTJA010000017">
    <property type="protein sequence ID" value="KAH8688752.1"/>
    <property type="molecule type" value="Genomic_DNA"/>
</dbReference>
<dbReference type="RefSeq" id="XP_046065224.1">
    <property type="nucleotide sequence ID" value="XM_046221363.1"/>
</dbReference>
<feature type="region of interest" description="Disordered" evidence="5">
    <location>
        <begin position="37"/>
        <end position="65"/>
    </location>
</feature>
<feature type="compositionally biased region" description="Basic residues" evidence="5">
    <location>
        <begin position="39"/>
        <end position="49"/>
    </location>
</feature>
<feature type="compositionally biased region" description="Polar residues" evidence="5">
    <location>
        <begin position="52"/>
        <end position="65"/>
    </location>
</feature>
<gene>
    <name evidence="6" type="ORF">BGW36DRAFT_434046</name>
</gene>
<evidence type="ECO:0000256" key="4">
    <source>
        <dbReference type="ARBA" id="ARBA00023242"/>
    </source>
</evidence>
<keyword evidence="7" id="KW-1185">Reference proteome</keyword>
<dbReference type="CDD" id="cd12148">
    <property type="entry name" value="fungal_TF_MHR"/>
    <property type="match status" value="1"/>
</dbReference>
<name>A0AAD4KEA0_9EURO</name>
<dbReference type="InterPro" id="IPR050613">
    <property type="entry name" value="Sec_Metabolite_Reg"/>
</dbReference>
<evidence type="ECO:0000256" key="2">
    <source>
        <dbReference type="ARBA" id="ARBA00023015"/>
    </source>
</evidence>
<dbReference type="Proteomes" id="UP001201262">
    <property type="component" value="Unassembled WGS sequence"/>
</dbReference>
<feature type="region of interest" description="Disordered" evidence="5">
    <location>
        <begin position="589"/>
        <end position="630"/>
    </location>
</feature>
<evidence type="ECO:0000256" key="5">
    <source>
        <dbReference type="SAM" id="MobiDB-lite"/>
    </source>
</evidence>
<evidence type="ECO:0008006" key="8">
    <source>
        <dbReference type="Google" id="ProtNLM"/>
    </source>
</evidence>
<dbReference type="AlphaFoldDB" id="A0AAD4KEA0"/>
<proteinExistence type="predicted"/>
<sequence length="673" mass="76561">MTSASNYCSRSRSEDSPSNIELLARIRHLEDIVLQGNGNHRRHHQRQSRNHTITQQPNLRRTGSFTASVGPSLQIEADVLQKVSANEGLLNSIAPIDISLRVCSIKYISGSPTYTWPADKSQTVQEPVRCIWLPRHEEAKLLFEKYVRDITYIHHVIHTPTVRGRLDNIYDDLAREQPVPHGYVALLLSIFASTTFAWTSLDTDAHPELFDNSEDANAQSYLWIRSCLDLLDRSRRCATRSIEDIQAMIIVFFMLVNLEGITVRYSSLVYQAITMARDLGLHRLDHPNHTSSFGRPKRGSVAEEIGRRLWWYLSATDWMLCRYATPQEGIYSVHPRHTVTRKPWNVNDDDLYDGMPDSIDKPLSEPTETSYFLQRIRLGELCRELSDSMLLNAIPGEPTTYAQVLEVDAKFNRFMAGLPQFFRLERESAVESQKKLTAGIIVQRYILNSLLHSHRCKMHLPYLSSKNSVGSQYDYSRKVCLDAARLIIRTERFLEHEDIVFVRTRFHIAGVLPAVFIASIVFLIDICFHNEGGHCDPTRKAELLDACGILEDARTQSPMVAGFLESLNGVVQKHKLSLPLLTNLSRSLSSRQSNRPHSSIECNREEENTETFSDTISRGEASRSGLPTTASDVEMPFSDWDAFTADMEIDSLDWNALLSELDSQYFVNNMPAV</sequence>
<dbReference type="PANTHER" id="PTHR31001">
    <property type="entry name" value="UNCHARACTERIZED TRANSCRIPTIONAL REGULATORY PROTEIN"/>
    <property type="match status" value="1"/>
</dbReference>
<protein>
    <recommendedName>
        <fullName evidence="8">Transcription factor domain-containing protein</fullName>
    </recommendedName>
</protein>
<evidence type="ECO:0000313" key="7">
    <source>
        <dbReference type="Proteomes" id="UP001201262"/>
    </source>
</evidence>